<reference evidence="2 3" key="1">
    <citation type="submission" date="2019-06" db="EMBL/GenBank/DDBJ databases">
        <title>Draft genome sequence of [Clostridium] clostridioforme NBRC 113352.</title>
        <authorList>
            <person name="Miura T."/>
            <person name="Furukawa M."/>
            <person name="Shimamura M."/>
            <person name="Ohyama Y."/>
            <person name="Yamazoe A."/>
            <person name="Kawasaki H."/>
        </authorList>
    </citation>
    <scope>NUCLEOTIDE SEQUENCE [LARGE SCALE GENOMIC DNA]</scope>
    <source>
        <strain evidence="2 3">NBRC 113352</strain>
    </source>
</reference>
<dbReference type="AlphaFoldDB" id="A0A829VX62"/>
<dbReference type="Gene3D" id="3.20.20.450">
    <property type="entry name" value="EAL domain"/>
    <property type="match status" value="1"/>
</dbReference>
<dbReference type="PROSITE" id="PS50883">
    <property type="entry name" value="EAL"/>
    <property type="match status" value="1"/>
</dbReference>
<dbReference type="EMBL" id="BJLB01000001">
    <property type="protein sequence ID" value="GEA38602.1"/>
    <property type="molecule type" value="Genomic_DNA"/>
</dbReference>
<protein>
    <recommendedName>
        <fullName evidence="1">EAL domain-containing protein</fullName>
    </recommendedName>
</protein>
<proteinExistence type="predicted"/>
<dbReference type="GO" id="GO:0071111">
    <property type="term" value="F:cyclic-guanylate-specific phosphodiesterase activity"/>
    <property type="evidence" value="ECO:0007669"/>
    <property type="project" value="InterPro"/>
</dbReference>
<dbReference type="PANTHER" id="PTHR33121">
    <property type="entry name" value="CYCLIC DI-GMP PHOSPHODIESTERASE PDEF"/>
    <property type="match status" value="1"/>
</dbReference>
<dbReference type="InterPro" id="IPR001633">
    <property type="entry name" value="EAL_dom"/>
</dbReference>
<evidence type="ECO:0000313" key="2">
    <source>
        <dbReference type="EMBL" id="GEA38602.1"/>
    </source>
</evidence>
<dbReference type="RefSeq" id="WP_180215173.1">
    <property type="nucleotide sequence ID" value="NZ_BJLB01000001.1"/>
</dbReference>
<dbReference type="SUPFAM" id="SSF141868">
    <property type="entry name" value="EAL domain-like"/>
    <property type="match status" value="1"/>
</dbReference>
<accession>A0A829VX62</accession>
<feature type="domain" description="EAL" evidence="1">
    <location>
        <begin position="1"/>
        <end position="161"/>
    </location>
</feature>
<name>A0A829VX62_9FIRM</name>
<comment type="caution">
    <text evidence="2">The sequence shown here is derived from an EMBL/GenBank/DDBJ whole genome shotgun (WGS) entry which is preliminary data.</text>
</comment>
<dbReference type="SMART" id="SM00052">
    <property type="entry name" value="EAL"/>
    <property type="match status" value="1"/>
</dbReference>
<dbReference type="Pfam" id="PF00563">
    <property type="entry name" value="EAL"/>
    <property type="match status" value="1"/>
</dbReference>
<gene>
    <name evidence="2" type="ORF">Ccl03g_43150</name>
</gene>
<dbReference type="Proteomes" id="UP000315200">
    <property type="component" value="Unassembled WGS sequence"/>
</dbReference>
<evidence type="ECO:0000259" key="1">
    <source>
        <dbReference type="PROSITE" id="PS50883"/>
    </source>
</evidence>
<sequence length="161" mass="18629">MQLEYSGDIHVAGRFIVDQVFQKARKWQTDFPDLMAGFNVSYLQFRDSGFVDYLIQKANEYELNPGYLCIELTKSSRADDFDTLAGCFEKLRSFGFRFSPDDFGIACSTLLLIRNLPVGSVKLDHSFTLLQGYFFDRPMPAIRRLIFRAHPGLSTGRYRWK</sequence>
<dbReference type="CDD" id="cd01948">
    <property type="entry name" value="EAL"/>
    <property type="match status" value="1"/>
</dbReference>
<organism evidence="2 3">
    <name type="scientific">Enterocloster clostridioformis</name>
    <dbReference type="NCBI Taxonomy" id="1531"/>
    <lineage>
        <taxon>Bacteria</taxon>
        <taxon>Bacillati</taxon>
        <taxon>Bacillota</taxon>
        <taxon>Clostridia</taxon>
        <taxon>Lachnospirales</taxon>
        <taxon>Lachnospiraceae</taxon>
        <taxon>Enterocloster</taxon>
    </lineage>
</organism>
<dbReference type="InterPro" id="IPR035919">
    <property type="entry name" value="EAL_sf"/>
</dbReference>
<dbReference type="PANTHER" id="PTHR33121:SF70">
    <property type="entry name" value="SIGNALING PROTEIN YKOW"/>
    <property type="match status" value="1"/>
</dbReference>
<dbReference type="InterPro" id="IPR050706">
    <property type="entry name" value="Cyclic-di-GMP_PDE-like"/>
</dbReference>
<evidence type="ECO:0000313" key="3">
    <source>
        <dbReference type="Proteomes" id="UP000315200"/>
    </source>
</evidence>